<evidence type="ECO:0000256" key="5">
    <source>
        <dbReference type="ARBA" id="ARBA00022842"/>
    </source>
</evidence>
<dbReference type="GO" id="GO:0000287">
    <property type="term" value="F:magnesium ion binding"/>
    <property type="evidence" value="ECO:0007669"/>
    <property type="project" value="InterPro"/>
</dbReference>
<dbReference type="GO" id="GO:0005737">
    <property type="term" value="C:cytoplasm"/>
    <property type="evidence" value="ECO:0007669"/>
    <property type="project" value="InterPro"/>
</dbReference>
<dbReference type="NCBIfam" id="NF001886">
    <property type="entry name" value="PRK00642.1"/>
    <property type="match status" value="1"/>
</dbReference>
<dbReference type="EC" id="3.6.1.1" evidence="2"/>
<evidence type="ECO:0000256" key="2">
    <source>
        <dbReference type="ARBA" id="ARBA00012146"/>
    </source>
</evidence>
<dbReference type="CDD" id="cd00412">
    <property type="entry name" value="pyrophosphatase"/>
    <property type="match status" value="1"/>
</dbReference>
<dbReference type="eggNOG" id="COG0221">
    <property type="taxonomic scope" value="Bacteria"/>
</dbReference>
<dbReference type="STRING" id="1143323.M787_001060"/>
<dbReference type="PANTHER" id="PTHR10286">
    <property type="entry name" value="INORGANIC PYROPHOSPHATASE"/>
    <property type="match status" value="1"/>
</dbReference>
<dbReference type="InterPro" id="IPR036649">
    <property type="entry name" value="Pyrophosphatase_sf"/>
</dbReference>
<evidence type="ECO:0000313" key="7">
    <source>
        <dbReference type="Proteomes" id="UP000019147"/>
    </source>
</evidence>
<dbReference type="GeneID" id="81477891"/>
<dbReference type="SUPFAM" id="SSF50324">
    <property type="entry name" value="Inorganic pyrophosphatase"/>
    <property type="match status" value="1"/>
</dbReference>
<dbReference type="Proteomes" id="UP000019147">
    <property type="component" value="Chromosome"/>
</dbReference>
<evidence type="ECO:0000256" key="1">
    <source>
        <dbReference type="ARBA" id="ARBA00001946"/>
    </source>
</evidence>
<reference evidence="6 7" key="1">
    <citation type="journal article" date="2014" name="Syst. Appl. Microbiol.">
        <title>Evidence for the existence of two new members of the family Chlamydiaceae and proposal of Chlamydia avium sp. nov. and Chlamydia gallinacea sp. nov.</title>
        <authorList>
            <person name="Sachse K."/>
            <person name="Laroucau K."/>
            <person name="Riege K."/>
            <person name="Wehner S."/>
            <person name="Dilcher M."/>
            <person name="Creasy H.H."/>
            <person name="Weidmann M."/>
            <person name="Myers G."/>
            <person name="Vorimore F."/>
            <person name="Vicari N."/>
            <person name="Magnino S."/>
            <person name="Liebler-Tenorio E."/>
            <person name="Ruettger A."/>
            <person name="Bavoil P.M."/>
            <person name="Hufert F.T."/>
            <person name="Rossello-Mora R."/>
            <person name="Marz M."/>
        </authorList>
    </citation>
    <scope>NUCLEOTIDE SEQUENCE [LARGE SCALE GENOMIC DNA]</scope>
    <source>
        <strain evidence="6 7">08-1274/3</strain>
    </source>
</reference>
<dbReference type="Pfam" id="PF00719">
    <property type="entry name" value="Pyrophosphatase"/>
    <property type="match status" value="1"/>
</dbReference>
<keyword evidence="3" id="KW-0479">Metal-binding</keyword>
<dbReference type="EMBL" id="CP015840">
    <property type="protein sequence ID" value="ANG65916.1"/>
    <property type="molecule type" value="Genomic_DNA"/>
</dbReference>
<gene>
    <name evidence="6" type="ORF">M787_001060</name>
</gene>
<proteinExistence type="predicted"/>
<dbReference type="OrthoDB" id="5187599at2"/>
<dbReference type="Gene3D" id="3.90.80.10">
    <property type="entry name" value="Inorganic pyrophosphatase"/>
    <property type="match status" value="1"/>
</dbReference>
<name>A0A173DYE5_9CHLA</name>
<keyword evidence="4" id="KW-0378">Hydrolase</keyword>
<organism evidence="6 7">
    <name type="scientific">Chlamydia gallinacea 08-1274/3</name>
    <dbReference type="NCBI Taxonomy" id="1143323"/>
    <lineage>
        <taxon>Bacteria</taxon>
        <taxon>Pseudomonadati</taxon>
        <taxon>Chlamydiota</taxon>
        <taxon>Chlamydiia</taxon>
        <taxon>Chlamydiales</taxon>
        <taxon>Chlamydiaceae</taxon>
        <taxon>Chlamydia/Chlamydophila group</taxon>
        <taxon>Chlamydia</taxon>
    </lineage>
</organism>
<dbReference type="InterPro" id="IPR008162">
    <property type="entry name" value="Pyrophosphatase"/>
</dbReference>
<sequence length="216" mass="24144">MLNQQSLAIIHPWHGPILTQDNYESLCCYIEITPQDSVKFELDKLSGLLKVDRPQKFSNFCPCLYGLLPRTYCGELSGKYSGEQSLKENIQGDKDPLDVCVLTEKNITHGNILLQAKPIGGLRIIDSGEADDKIIAVLEDDLVFSGIEDISDCPGTVLDMIQHYFLTYKATPEHLMNAQPAKIEIVGIYGKKEAQKVIQLAHQDYLNAFSQEKTSI</sequence>
<keyword evidence="5" id="KW-0460">Magnesium</keyword>
<evidence type="ECO:0000256" key="3">
    <source>
        <dbReference type="ARBA" id="ARBA00022723"/>
    </source>
</evidence>
<protein>
    <recommendedName>
        <fullName evidence="2">inorganic diphosphatase</fullName>
        <ecNumber evidence="2">3.6.1.1</ecNumber>
    </recommendedName>
</protein>
<evidence type="ECO:0000256" key="4">
    <source>
        <dbReference type="ARBA" id="ARBA00022801"/>
    </source>
</evidence>
<dbReference type="RefSeq" id="WP_021828616.1">
    <property type="nucleotide sequence ID" value="NZ_CP015840.1"/>
</dbReference>
<dbReference type="GO" id="GO:0004427">
    <property type="term" value="F:inorganic diphosphate phosphatase activity"/>
    <property type="evidence" value="ECO:0007669"/>
    <property type="project" value="UniProtKB-EC"/>
</dbReference>
<comment type="cofactor">
    <cofactor evidence="1">
        <name>Mg(2+)</name>
        <dbReference type="ChEBI" id="CHEBI:18420"/>
    </cofactor>
</comment>
<dbReference type="GO" id="GO:0006796">
    <property type="term" value="P:phosphate-containing compound metabolic process"/>
    <property type="evidence" value="ECO:0007669"/>
    <property type="project" value="InterPro"/>
</dbReference>
<dbReference type="AlphaFoldDB" id="A0A173DYE5"/>
<accession>A0A173DYE5</accession>
<dbReference type="KEGG" id="cgz:M787_001060"/>
<evidence type="ECO:0000313" key="6">
    <source>
        <dbReference type="EMBL" id="ANG65916.1"/>
    </source>
</evidence>